<feature type="region of interest" description="Disordered" evidence="1">
    <location>
        <begin position="182"/>
        <end position="202"/>
    </location>
</feature>
<feature type="compositionally biased region" description="Basic residues" evidence="1">
    <location>
        <begin position="184"/>
        <end position="196"/>
    </location>
</feature>
<feature type="non-terminal residue" evidence="2">
    <location>
        <position position="431"/>
    </location>
</feature>
<protein>
    <submittedName>
        <fullName evidence="2">Uncharacterized protein</fullName>
    </submittedName>
</protein>
<name>A0ABN8QTS9_9CNID</name>
<dbReference type="EMBL" id="CALNXK010000154">
    <property type="protein sequence ID" value="CAH3170190.1"/>
    <property type="molecule type" value="Genomic_DNA"/>
</dbReference>
<sequence length="431" mass="48388">MSDVEDVTPANTDFPSSDVLLPSLPKKPLSQSLEASVPIQSSESSDIASAFSLFRDYFDKKLGALKRDIQDELCSNTDSVAKKLKKNPRSRLDSKVIMKKQFQFKSDLAEKVKSASVALGKRKLDLVKTHLEELDSDIEKRNKLIRLADKSAAGWDLVNEYLSDELASGSEDEKRIRRAEQRALRKRNQRQQKAKPSKQANQDQVIFVSPAASKVIGGLSVKLILKPDLQARGRPFLVLLVFRALELDIFYFCRTYSITLIPQWVPRELNACADAISYIVDFDDCLIQESASCSTIDEVHYGLKWVHDLAGLPDPCNSSLVLSLIESAKRLLSIPVKKKEPVTPEAIQLLFAKYGSSSASLSDLRVLTLCVLGYAGFFRFNDKTNVYRDGAWVVIAKTFKHTCPYLLVQRYFVAASFSADSEEFIFRPLVF</sequence>
<dbReference type="PANTHER" id="PTHR34605:SF6">
    <property type="entry name" value="TYR RECOMBINASE DOMAIN-CONTAINING PROTEIN"/>
    <property type="match status" value="1"/>
</dbReference>
<evidence type="ECO:0000313" key="2">
    <source>
        <dbReference type="EMBL" id="CAH3170190.1"/>
    </source>
</evidence>
<accession>A0ABN8QTS9</accession>
<dbReference type="SUPFAM" id="SSF47823">
    <property type="entry name" value="lambda integrase-like, N-terminal domain"/>
    <property type="match status" value="1"/>
</dbReference>
<proteinExistence type="predicted"/>
<dbReference type="InterPro" id="IPR052925">
    <property type="entry name" value="Phage_Integrase-like_Recomb"/>
</dbReference>
<keyword evidence="3" id="KW-1185">Reference proteome</keyword>
<dbReference type="Proteomes" id="UP001159405">
    <property type="component" value="Unassembled WGS sequence"/>
</dbReference>
<evidence type="ECO:0000256" key="1">
    <source>
        <dbReference type="SAM" id="MobiDB-lite"/>
    </source>
</evidence>
<evidence type="ECO:0000313" key="3">
    <source>
        <dbReference type="Proteomes" id="UP001159405"/>
    </source>
</evidence>
<comment type="caution">
    <text evidence="2">The sequence shown here is derived from an EMBL/GenBank/DDBJ whole genome shotgun (WGS) entry which is preliminary data.</text>
</comment>
<dbReference type="PANTHER" id="PTHR34605">
    <property type="entry name" value="PHAGE_INTEGRASE DOMAIN-CONTAINING PROTEIN"/>
    <property type="match status" value="1"/>
</dbReference>
<reference evidence="2 3" key="1">
    <citation type="submission" date="2022-05" db="EMBL/GenBank/DDBJ databases">
        <authorList>
            <consortium name="Genoscope - CEA"/>
            <person name="William W."/>
        </authorList>
    </citation>
    <scope>NUCLEOTIDE SEQUENCE [LARGE SCALE GENOMIC DNA]</scope>
</reference>
<feature type="region of interest" description="Disordered" evidence="1">
    <location>
        <begin position="1"/>
        <end position="23"/>
    </location>
</feature>
<organism evidence="2 3">
    <name type="scientific">Porites lobata</name>
    <dbReference type="NCBI Taxonomy" id="104759"/>
    <lineage>
        <taxon>Eukaryota</taxon>
        <taxon>Metazoa</taxon>
        <taxon>Cnidaria</taxon>
        <taxon>Anthozoa</taxon>
        <taxon>Hexacorallia</taxon>
        <taxon>Scleractinia</taxon>
        <taxon>Fungiina</taxon>
        <taxon>Poritidae</taxon>
        <taxon>Porites</taxon>
    </lineage>
</organism>
<gene>
    <name evidence="2" type="ORF">PLOB_00010543</name>
</gene>